<evidence type="ECO:0000313" key="8">
    <source>
        <dbReference type="EMBL" id="GGK87577.1"/>
    </source>
</evidence>
<feature type="transmembrane region" description="Helical" evidence="6">
    <location>
        <begin position="139"/>
        <end position="167"/>
    </location>
</feature>
<dbReference type="PROSITE" id="PS50850">
    <property type="entry name" value="MFS"/>
    <property type="match status" value="1"/>
</dbReference>
<keyword evidence="3 6" id="KW-0812">Transmembrane</keyword>
<keyword evidence="5 6" id="KW-0472">Membrane</keyword>
<dbReference type="InterPro" id="IPR020846">
    <property type="entry name" value="MFS_dom"/>
</dbReference>
<evidence type="ECO:0000256" key="4">
    <source>
        <dbReference type="ARBA" id="ARBA00022989"/>
    </source>
</evidence>
<organism evidence="8 9">
    <name type="scientific">Mangrovihabitans endophyticus</name>
    <dbReference type="NCBI Taxonomy" id="1751298"/>
    <lineage>
        <taxon>Bacteria</taxon>
        <taxon>Bacillati</taxon>
        <taxon>Actinomycetota</taxon>
        <taxon>Actinomycetes</taxon>
        <taxon>Micromonosporales</taxon>
        <taxon>Micromonosporaceae</taxon>
        <taxon>Mangrovihabitans</taxon>
    </lineage>
</organism>
<feature type="transmembrane region" description="Helical" evidence="6">
    <location>
        <begin position="397"/>
        <end position="417"/>
    </location>
</feature>
<feature type="transmembrane region" description="Helical" evidence="6">
    <location>
        <begin position="270"/>
        <end position="291"/>
    </location>
</feature>
<feature type="transmembrane region" description="Helical" evidence="6">
    <location>
        <begin position="206"/>
        <end position="226"/>
    </location>
</feature>
<evidence type="ECO:0000256" key="3">
    <source>
        <dbReference type="ARBA" id="ARBA00022692"/>
    </source>
</evidence>
<dbReference type="Pfam" id="PF07690">
    <property type="entry name" value="MFS_1"/>
    <property type="match status" value="1"/>
</dbReference>
<dbReference type="SUPFAM" id="SSF103473">
    <property type="entry name" value="MFS general substrate transporter"/>
    <property type="match status" value="1"/>
</dbReference>
<dbReference type="Proteomes" id="UP000656042">
    <property type="component" value="Unassembled WGS sequence"/>
</dbReference>
<keyword evidence="9" id="KW-1185">Reference proteome</keyword>
<feature type="transmembrane region" description="Helical" evidence="6">
    <location>
        <begin position="81"/>
        <end position="100"/>
    </location>
</feature>
<dbReference type="PANTHER" id="PTHR42718:SF9">
    <property type="entry name" value="MAJOR FACILITATOR SUPERFAMILY MULTIDRUG TRANSPORTER MFSC"/>
    <property type="match status" value="1"/>
</dbReference>
<keyword evidence="4 6" id="KW-1133">Transmembrane helix</keyword>
<dbReference type="PANTHER" id="PTHR42718">
    <property type="entry name" value="MAJOR FACILITATOR SUPERFAMILY MULTIDRUG TRANSPORTER MFSC"/>
    <property type="match status" value="1"/>
</dbReference>
<evidence type="ECO:0000313" key="9">
    <source>
        <dbReference type="Proteomes" id="UP000656042"/>
    </source>
</evidence>
<feature type="transmembrane region" description="Helical" evidence="6">
    <location>
        <begin position="106"/>
        <end position="127"/>
    </location>
</feature>
<gene>
    <name evidence="8" type="ORF">GCM10012284_22040</name>
</gene>
<dbReference type="InterPro" id="IPR011701">
    <property type="entry name" value="MFS"/>
</dbReference>
<accession>A0A8J3BX49</accession>
<feature type="transmembrane region" description="Helical" evidence="6">
    <location>
        <begin position="232"/>
        <end position="249"/>
    </location>
</feature>
<evidence type="ECO:0000259" key="7">
    <source>
        <dbReference type="PROSITE" id="PS50850"/>
    </source>
</evidence>
<evidence type="ECO:0000256" key="2">
    <source>
        <dbReference type="ARBA" id="ARBA00022448"/>
    </source>
</evidence>
<feature type="transmembrane region" description="Helical" evidence="6">
    <location>
        <begin position="332"/>
        <end position="351"/>
    </location>
</feature>
<evidence type="ECO:0000256" key="6">
    <source>
        <dbReference type="SAM" id="Phobius"/>
    </source>
</evidence>
<dbReference type="InterPro" id="IPR036259">
    <property type="entry name" value="MFS_trans_sf"/>
</dbReference>
<dbReference type="GO" id="GO:0022857">
    <property type="term" value="F:transmembrane transporter activity"/>
    <property type="evidence" value="ECO:0007669"/>
    <property type="project" value="InterPro"/>
</dbReference>
<evidence type="ECO:0000256" key="5">
    <source>
        <dbReference type="ARBA" id="ARBA00023136"/>
    </source>
</evidence>
<keyword evidence="2" id="KW-0813">Transport</keyword>
<dbReference type="AlphaFoldDB" id="A0A8J3BX49"/>
<dbReference type="EMBL" id="BMMX01000006">
    <property type="protein sequence ID" value="GGK87577.1"/>
    <property type="molecule type" value="Genomic_DNA"/>
</dbReference>
<name>A0A8J3BX49_9ACTN</name>
<dbReference type="Gene3D" id="1.20.1250.20">
    <property type="entry name" value="MFS general substrate transporter like domains"/>
    <property type="match status" value="1"/>
</dbReference>
<reference evidence="8" key="2">
    <citation type="submission" date="2020-09" db="EMBL/GenBank/DDBJ databases">
        <authorList>
            <person name="Sun Q."/>
            <person name="Zhou Y."/>
        </authorList>
    </citation>
    <scope>NUCLEOTIDE SEQUENCE</scope>
    <source>
        <strain evidence="8">CGMCC 4.7299</strain>
    </source>
</reference>
<reference evidence="8" key="1">
    <citation type="journal article" date="2014" name="Int. J. Syst. Evol. Microbiol.">
        <title>Complete genome sequence of Corynebacterium casei LMG S-19264T (=DSM 44701T), isolated from a smear-ripened cheese.</title>
        <authorList>
            <consortium name="US DOE Joint Genome Institute (JGI-PGF)"/>
            <person name="Walter F."/>
            <person name="Albersmeier A."/>
            <person name="Kalinowski J."/>
            <person name="Ruckert C."/>
        </authorList>
    </citation>
    <scope>NUCLEOTIDE SEQUENCE</scope>
    <source>
        <strain evidence="8">CGMCC 4.7299</strain>
    </source>
</reference>
<dbReference type="CDD" id="cd17321">
    <property type="entry name" value="MFS_MMR_MDR_like"/>
    <property type="match status" value="1"/>
</dbReference>
<dbReference type="Gene3D" id="1.20.1720.10">
    <property type="entry name" value="Multidrug resistance protein D"/>
    <property type="match status" value="1"/>
</dbReference>
<comment type="subcellular location">
    <subcellularLocation>
        <location evidence="1">Cell membrane</location>
        <topology evidence="1">Multi-pass membrane protein</topology>
    </subcellularLocation>
</comment>
<dbReference type="GO" id="GO:0005886">
    <property type="term" value="C:plasma membrane"/>
    <property type="evidence" value="ECO:0007669"/>
    <property type="project" value="UniProtKB-SubCell"/>
</dbReference>
<evidence type="ECO:0000256" key="1">
    <source>
        <dbReference type="ARBA" id="ARBA00004651"/>
    </source>
</evidence>
<comment type="caution">
    <text evidence="8">The sequence shown here is derived from an EMBL/GenBank/DDBJ whole genome shotgun (WGS) entry which is preliminary data.</text>
</comment>
<feature type="transmembrane region" description="Helical" evidence="6">
    <location>
        <begin position="173"/>
        <end position="194"/>
    </location>
</feature>
<feature type="transmembrane region" description="Helical" evidence="6">
    <location>
        <begin position="50"/>
        <end position="69"/>
    </location>
</feature>
<proteinExistence type="predicted"/>
<feature type="transmembrane region" description="Helical" evidence="6">
    <location>
        <begin position="429"/>
        <end position="446"/>
    </location>
</feature>
<protein>
    <submittedName>
        <fullName evidence="8">MFS transporter</fullName>
    </submittedName>
</protein>
<feature type="transmembrane region" description="Helical" evidence="6">
    <location>
        <begin position="303"/>
        <end position="325"/>
    </location>
</feature>
<feature type="domain" description="Major facilitator superfamily (MFS) profile" evidence="7">
    <location>
        <begin position="15"/>
        <end position="454"/>
    </location>
</feature>
<sequence>MSSGVRDEAAFDRKLIAPMVLGAILNPINSSMIAVALVPIGIAFGASPKATAWLVSGLYLATATGQPVMGRLVDRFGPRRLYFVGTALVGVAGVIGMVAPSLGVLVAARALLGLGTCAGYPAAMYLIRSESRRTGVDSPAGVLTTLSVSAQTVVVVGPTLGGLLINFGGWRSVFAVNVPLAVAALALGAIRLPRTEQSRQDGRRQPFDLLGIGLFAGMLTALMLFLMEPSVAHLWVLALAIAAGAGFALRELRFPEPFLDLRVFGGNPPLIATYVRTLLAQTIAYAVLYGFTQWLEAGRGLNASQAGLVLLPMSLVAIGVAALTGRRQEFRIKLLVGAAAQIVACCLMLLLGDGSPVWLPVLIAVVLGLPQGLNSLANQNAVYHQADPARIGASAGLLRTFTYLGAMVSSAASGAFFHRRADTAGLHHFAIFLIVVAVLLLIMVVADRSLSRVGSEPDESRSRDAED</sequence>
<feature type="transmembrane region" description="Helical" evidence="6">
    <location>
        <begin position="20"/>
        <end position="44"/>
    </location>
</feature>